<dbReference type="InterPro" id="IPR018392">
    <property type="entry name" value="LysM"/>
</dbReference>
<dbReference type="SUPFAM" id="SSF103647">
    <property type="entry name" value="TSP type-3 repeat"/>
    <property type="match status" value="1"/>
</dbReference>
<dbReference type="InterPro" id="IPR036779">
    <property type="entry name" value="LysM_dom_sf"/>
</dbReference>
<name>A0A975BC35_9BACT</name>
<dbReference type="CDD" id="cd00118">
    <property type="entry name" value="LysM"/>
    <property type="match status" value="1"/>
</dbReference>
<dbReference type="Gene3D" id="1.25.40.10">
    <property type="entry name" value="Tetratricopeptide repeat domain"/>
    <property type="match status" value="1"/>
</dbReference>
<dbReference type="InterPro" id="IPR011990">
    <property type="entry name" value="TPR-like_helical_dom_sf"/>
</dbReference>
<keyword evidence="3" id="KW-1185">Reference proteome</keyword>
<organism evidence="2 3">
    <name type="scientific">Desulfonema limicola</name>
    <dbReference type="NCBI Taxonomy" id="45656"/>
    <lineage>
        <taxon>Bacteria</taxon>
        <taxon>Pseudomonadati</taxon>
        <taxon>Thermodesulfobacteriota</taxon>
        <taxon>Desulfobacteria</taxon>
        <taxon>Desulfobacterales</taxon>
        <taxon>Desulfococcaceae</taxon>
        <taxon>Desulfonema</taxon>
    </lineage>
</organism>
<gene>
    <name evidence="2" type="ORF">dnl_48970</name>
</gene>
<proteinExistence type="predicted"/>
<dbReference type="KEGG" id="dli:dnl_48970"/>
<sequence>MIKQTDKKVCNMLRKKILLIIFLGFFCGCQNMALFEKKPDEETKPVSDVSGEEAPEESKSSNNPFKPSAREQIHIVKPGDIFSKIIEDYYGTQQKSVENSLDHTKNSNISNYIAQYNNIKSIGNIPVGLKIKLPVLIIEPDSPEPAFGPYENPFEANFQKGEDFIEQGNCKDAKKRFEAANRFKILLKLKDNKVLTDKIEKFQVSEKLEKLKENYVDEQYFMAELDSLLEMLDQSDAAQTESEIWKYVDIQYNCQDCNEKISSCGRIESPVTYSASVPKKSAIIKKNNEEDQCPDDPYKTKPGVCGCGTPDKDTDNDGILDCKDKCPKDPLKSSPGVCGCGVADEDKNGDGVMDCKQTGIPEKEDKCPDDPEKTDPGKCGCGKSDIDTDNDGIPDCNDKCSNDPKKTVPGKCGCNKDENCLDKKEMEALYEECVKKFSQGNLNDAIEGFNKLYKEEPNYKDIKLYLYRSYLGRIESSYVNDLNKVKRYYNTMQQYKKGCSECKNKIKEFASSHLKKGNTYYNDYKSKDALIEWKLVAVISENEDALKAIRNEALKNIGIAENQ</sequence>
<evidence type="ECO:0000256" key="1">
    <source>
        <dbReference type="SAM" id="MobiDB-lite"/>
    </source>
</evidence>
<accession>A0A975BC35</accession>
<reference evidence="2" key="1">
    <citation type="journal article" date="2021" name="Microb. Physiol.">
        <title>Proteogenomic Insights into the Physiology of Marine, Sulfate-Reducing, Filamentous Desulfonema limicola and Desulfonema magnum.</title>
        <authorList>
            <person name="Schnaars V."/>
            <person name="Wohlbrand L."/>
            <person name="Scheve S."/>
            <person name="Hinrichs C."/>
            <person name="Reinhardt R."/>
            <person name="Rabus R."/>
        </authorList>
    </citation>
    <scope>NUCLEOTIDE SEQUENCE</scope>
    <source>
        <strain evidence="2">5ac10</strain>
    </source>
</reference>
<protein>
    <submittedName>
        <fullName evidence="2">Tetratricopeptide repeat-contaiing protein</fullName>
    </submittedName>
</protein>
<dbReference type="SUPFAM" id="SSF48452">
    <property type="entry name" value="TPR-like"/>
    <property type="match status" value="1"/>
</dbReference>
<dbReference type="EMBL" id="CP061799">
    <property type="protein sequence ID" value="QTA82520.1"/>
    <property type="molecule type" value="Genomic_DNA"/>
</dbReference>
<dbReference type="AlphaFoldDB" id="A0A975BC35"/>
<dbReference type="Gene3D" id="3.10.350.10">
    <property type="entry name" value="LysM domain"/>
    <property type="match status" value="1"/>
</dbReference>
<dbReference type="PROSITE" id="PS51257">
    <property type="entry name" value="PROKAR_LIPOPROTEIN"/>
    <property type="match status" value="1"/>
</dbReference>
<dbReference type="Proteomes" id="UP000663720">
    <property type="component" value="Chromosome"/>
</dbReference>
<dbReference type="InterPro" id="IPR028974">
    <property type="entry name" value="TSP_type-3_rpt"/>
</dbReference>
<dbReference type="GO" id="GO:0005509">
    <property type="term" value="F:calcium ion binding"/>
    <property type="evidence" value="ECO:0007669"/>
    <property type="project" value="InterPro"/>
</dbReference>
<evidence type="ECO:0000313" key="2">
    <source>
        <dbReference type="EMBL" id="QTA82520.1"/>
    </source>
</evidence>
<feature type="region of interest" description="Disordered" evidence="1">
    <location>
        <begin position="40"/>
        <end position="70"/>
    </location>
</feature>
<evidence type="ECO:0000313" key="3">
    <source>
        <dbReference type="Proteomes" id="UP000663720"/>
    </source>
</evidence>